<dbReference type="GO" id="GO:0003676">
    <property type="term" value="F:nucleic acid binding"/>
    <property type="evidence" value="ECO:0007669"/>
    <property type="project" value="InterPro"/>
</dbReference>
<sequence>MRTIQCYNCKAFGHISQDCHKKYCNYCKKQGHHIYVCPIRPEKKHSTAYHTSMDASSFTTLPTASHGVLAPASMSTLTPEMVQQIINSGFSAFGLSGSGVREVDREGA</sequence>
<protein>
    <recommendedName>
        <fullName evidence="2">CCHC-type domain-containing protein</fullName>
    </recommendedName>
</protein>
<keyword evidence="1" id="KW-0862">Zinc</keyword>
<dbReference type="EMBL" id="OU503054">
    <property type="protein sequence ID" value="CAI9782713.1"/>
    <property type="molecule type" value="Genomic_DNA"/>
</dbReference>
<dbReference type="SMART" id="SM00343">
    <property type="entry name" value="ZnF_C2HC"/>
    <property type="match status" value="2"/>
</dbReference>
<dbReference type="SUPFAM" id="SSF57756">
    <property type="entry name" value="Retrovirus zinc finger-like domains"/>
    <property type="match status" value="1"/>
</dbReference>
<reference evidence="3" key="1">
    <citation type="submission" date="2023-05" db="EMBL/GenBank/DDBJ databases">
        <authorList>
            <person name="Huff M."/>
        </authorList>
    </citation>
    <scope>NUCLEOTIDE SEQUENCE</scope>
</reference>
<dbReference type="Proteomes" id="UP000834106">
    <property type="component" value="Chromosome 19"/>
</dbReference>
<dbReference type="InterPro" id="IPR036875">
    <property type="entry name" value="Znf_CCHC_sf"/>
</dbReference>
<gene>
    <name evidence="3" type="ORF">FPE_LOCUS30143</name>
</gene>
<dbReference type="InterPro" id="IPR001878">
    <property type="entry name" value="Znf_CCHC"/>
</dbReference>
<proteinExistence type="predicted"/>
<dbReference type="Pfam" id="PF00098">
    <property type="entry name" value="zf-CCHC"/>
    <property type="match status" value="1"/>
</dbReference>
<evidence type="ECO:0000259" key="2">
    <source>
        <dbReference type="PROSITE" id="PS50158"/>
    </source>
</evidence>
<feature type="domain" description="CCHC-type" evidence="2">
    <location>
        <begin position="6"/>
        <end position="19"/>
    </location>
</feature>
<evidence type="ECO:0000256" key="1">
    <source>
        <dbReference type="PROSITE-ProRule" id="PRU00047"/>
    </source>
</evidence>
<organism evidence="3 4">
    <name type="scientific">Fraxinus pennsylvanica</name>
    <dbReference type="NCBI Taxonomy" id="56036"/>
    <lineage>
        <taxon>Eukaryota</taxon>
        <taxon>Viridiplantae</taxon>
        <taxon>Streptophyta</taxon>
        <taxon>Embryophyta</taxon>
        <taxon>Tracheophyta</taxon>
        <taxon>Spermatophyta</taxon>
        <taxon>Magnoliopsida</taxon>
        <taxon>eudicotyledons</taxon>
        <taxon>Gunneridae</taxon>
        <taxon>Pentapetalae</taxon>
        <taxon>asterids</taxon>
        <taxon>lamiids</taxon>
        <taxon>Lamiales</taxon>
        <taxon>Oleaceae</taxon>
        <taxon>Oleeae</taxon>
        <taxon>Fraxinus</taxon>
    </lineage>
</organism>
<keyword evidence="1" id="KW-0479">Metal-binding</keyword>
<evidence type="ECO:0000313" key="3">
    <source>
        <dbReference type="EMBL" id="CAI9782713.1"/>
    </source>
</evidence>
<keyword evidence="4" id="KW-1185">Reference proteome</keyword>
<accession>A0AAD2EB04</accession>
<evidence type="ECO:0000313" key="4">
    <source>
        <dbReference type="Proteomes" id="UP000834106"/>
    </source>
</evidence>
<name>A0AAD2EB04_9LAMI</name>
<dbReference type="PROSITE" id="PS50158">
    <property type="entry name" value="ZF_CCHC"/>
    <property type="match status" value="1"/>
</dbReference>
<dbReference type="GO" id="GO:0008270">
    <property type="term" value="F:zinc ion binding"/>
    <property type="evidence" value="ECO:0007669"/>
    <property type="project" value="UniProtKB-KW"/>
</dbReference>
<keyword evidence="1" id="KW-0863">Zinc-finger</keyword>
<dbReference type="Gene3D" id="4.10.60.10">
    <property type="entry name" value="Zinc finger, CCHC-type"/>
    <property type="match status" value="1"/>
</dbReference>
<dbReference type="AlphaFoldDB" id="A0AAD2EB04"/>